<reference evidence="1 2" key="1">
    <citation type="submission" date="2016-10" db="EMBL/GenBank/DDBJ databases">
        <authorList>
            <person name="de Groot N.N."/>
        </authorList>
    </citation>
    <scope>NUCLEOTIDE SEQUENCE [LARGE SCALE GENOMIC DNA]</scope>
    <source>
        <strain evidence="1 2">DSM 23421</strain>
    </source>
</reference>
<dbReference type="STRING" id="641691.SAMN05421636_107152"/>
<dbReference type="GO" id="GO:0016788">
    <property type="term" value="F:hydrolase activity, acting on ester bonds"/>
    <property type="evidence" value="ECO:0007669"/>
    <property type="project" value="UniProtKB-ARBA"/>
</dbReference>
<dbReference type="EMBL" id="FNAO01000007">
    <property type="protein sequence ID" value="SDE76040.1"/>
    <property type="molecule type" value="Genomic_DNA"/>
</dbReference>
<dbReference type="RefSeq" id="WP_091870383.1">
    <property type="nucleotide sequence ID" value="NZ_FNAO01000007.1"/>
</dbReference>
<evidence type="ECO:0008006" key="3">
    <source>
        <dbReference type="Google" id="ProtNLM"/>
    </source>
</evidence>
<protein>
    <recommendedName>
        <fullName evidence="3">GDSL-like Lipase/Acylhydrolase family protein</fullName>
    </recommendedName>
</protein>
<evidence type="ECO:0000313" key="2">
    <source>
        <dbReference type="Proteomes" id="UP000199109"/>
    </source>
</evidence>
<dbReference type="SUPFAM" id="SSF52266">
    <property type="entry name" value="SGNH hydrolase"/>
    <property type="match status" value="1"/>
</dbReference>
<proteinExistence type="predicted"/>
<evidence type="ECO:0000313" key="1">
    <source>
        <dbReference type="EMBL" id="SDE76040.1"/>
    </source>
</evidence>
<name>A0A1G7FJI0_9FLAO</name>
<organism evidence="1 2">
    <name type="scientific">Pricia antarctica</name>
    <dbReference type="NCBI Taxonomy" id="641691"/>
    <lineage>
        <taxon>Bacteria</taxon>
        <taxon>Pseudomonadati</taxon>
        <taxon>Bacteroidota</taxon>
        <taxon>Flavobacteriia</taxon>
        <taxon>Flavobacteriales</taxon>
        <taxon>Flavobacteriaceae</taxon>
        <taxon>Pricia</taxon>
    </lineage>
</organism>
<dbReference type="AlphaFoldDB" id="A0A1G7FJI0"/>
<gene>
    <name evidence="1" type="ORF">SAMN05421636_107152</name>
</gene>
<dbReference type="OrthoDB" id="1426759at2"/>
<dbReference type="Proteomes" id="UP000199109">
    <property type="component" value="Unassembled WGS sequence"/>
</dbReference>
<dbReference type="Gene3D" id="3.40.50.1110">
    <property type="entry name" value="SGNH hydrolase"/>
    <property type="match status" value="1"/>
</dbReference>
<keyword evidence="2" id="KW-1185">Reference proteome</keyword>
<accession>A0A1G7FJI0</accession>
<dbReference type="InterPro" id="IPR036514">
    <property type="entry name" value="SGNH_hydro_sf"/>
</dbReference>
<sequence>MKKFLLKSVLYIFLILLLLEGIVRALHLYTEDPPRFIDEYGVEKRVPEHTGYAVTGNRNQNFSEFHINKAGFNSHREFEPSKDKFEVALIGDSFIEGFHQDYTSSTAIRIEEKIPGIEVYKYGYAGYDFANQIHLVHAYRKDFELIDEIILYLNYENDLGRGQYEPNRARIDMLSSTLFKIRDNIKLLAYGSKIGIIEPLKKLAQGGNAFANTEGAYQTNTLSEEDEEAKKSAEDDKRIANFKRLIDFYGLDKSKTALLLDSRKTSPRFLDFLDENGIRYIDFAQSFATSKVSTNLIYDRHWNAHGRELISEEIADYIKSVRK</sequence>